<name>A0A9D4JX90_DREPO</name>
<reference evidence="2" key="1">
    <citation type="journal article" date="2019" name="bioRxiv">
        <title>The Genome of the Zebra Mussel, Dreissena polymorpha: A Resource for Invasive Species Research.</title>
        <authorList>
            <person name="McCartney M.A."/>
            <person name="Auch B."/>
            <person name="Kono T."/>
            <person name="Mallez S."/>
            <person name="Zhang Y."/>
            <person name="Obille A."/>
            <person name="Becker A."/>
            <person name="Abrahante J.E."/>
            <person name="Garbe J."/>
            <person name="Badalamenti J.P."/>
            <person name="Herman A."/>
            <person name="Mangelson H."/>
            <person name="Liachko I."/>
            <person name="Sullivan S."/>
            <person name="Sone E.D."/>
            <person name="Koren S."/>
            <person name="Silverstein K.A.T."/>
            <person name="Beckman K.B."/>
            <person name="Gohl D.M."/>
        </authorList>
    </citation>
    <scope>NUCLEOTIDE SEQUENCE</scope>
    <source>
        <strain evidence="2">Duluth1</strain>
        <tissue evidence="2">Whole animal</tissue>
    </source>
</reference>
<dbReference type="AlphaFoldDB" id="A0A9D4JX90"/>
<dbReference type="EMBL" id="JAIWYP010000005">
    <property type="protein sequence ID" value="KAH3823807.1"/>
    <property type="molecule type" value="Genomic_DNA"/>
</dbReference>
<proteinExistence type="predicted"/>
<accession>A0A9D4JX90</accession>
<dbReference type="OrthoDB" id="6134407at2759"/>
<protein>
    <submittedName>
        <fullName evidence="2">Uncharacterized protein</fullName>
    </submittedName>
</protein>
<evidence type="ECO:0000313" key="2">
    <source>
        <dbReference type="EMBL" id="KAH3823807.1"/>
    </source>
</evidence>
<feature type="region of interest" description="Disordered" evidence="1">
    <location>
        <begin position="71"/>
        <end position="219"/>
    </location>
</feature>
<reference evidence="2" key="2">
    <citation type="submission" date="2020-11" db="EMBL/GenBank/DDBJ databases">
        <authorList>
            <person name="McCartney M.A."/>
            <person name="Auch B."/>
            <person name="Kono T."/>
            <person name="Mallez S."/>
            <person name="Becker A."/>
            <person name="Gohl D.M."/>
            <person name="Silverstein K.A.T."/>
            <person name="Koren S."/>
            <person name="Bechman K.B."/>
            <person name="Herman A."/>
            <person name="Abrahante J.E."/>
            <person name="Garbe J."/>
        </authorList>
    </citation>
    <scope>NUCLEOTIDE SEQUENCE</scope>
    <source>
        <strain evidence="2">Duluth1</strain>
        <tissue evidence="2">Whole animal</tissue>
    </source>
</reference>
<feature type="compositionally biased region" description="Pro residues" evidence="1">
    <location>
        <begin position="177"/>
        <end position="187"/>
    </location>
</feature>
<feature type="compositionally biased region" description="Low complexity" evidence="1">
    <location>
        <begin position="85"/>
        <end position="99"/>
    </location>
</feature>
<organism evidence="2 3">
    <name type="scientific">Dreissena polymorpha</name>
    <name type="common">Zebra mussel</name>
    <name type="synonym">Mytilus polymorpha</name>
    <dbReference type="NCBI Taxonomy" id="45954"/>
    <lineage>
        <taxon>Eukaryota</taxon>
        <taxon>Metazoa</taxon>
        <taxon>Spiralia</taxon>
        <taxon>Lophotrochozoa</taxon>
        <taxon>Mollusca</taxon>
        <taxon>Bivalvia</taxon>
        <taxon>Autobranchia</taxon>
        <taxon>Heteroconchia</taxon>
        <taxon>Euheterodonta</taxon>
        <taxon>Imparidentia</taxon>
        <taxon>Neoheterodontei</taxon>
        <taxon>Myida</taxon>
        <taxon>Dreissenoidea</taxon>
        <taxon>Dreissenidae</taxon>
        <taxon>Dreissena</taxon>
    </lineage>
</organism>
<evidence type="ECO:0000313" key="3">
    <source>
        <dbReference type="Proteomes" id="UP000828390"/>
    </source>
</evidence>
<comment type="caution">
    <text evidence="2">The sequence shown here is derived from an EMBL/GenBank/DDBJ whole genome shotgun (WGS) entry which is preliminary data.</text>
</comment>
<keyword evidence="3" id="KW-1185">Reference proteome</keyword>
<sequence>MESLKRREFLVKDAIESVGRWSTFPDSSLVLEEVASLLGIRSSYIHTIRKKENIIFKAFCMANDDDARSLRSPSPISIHPEEITDTTSSSSTITKPLTTRLSTPVQEPARAATPATPLFDEFPAPAPLSPLPSGTSTLQDLPLATPNYAPPSPLKDDLQTPVPASPLQSNTLQDLPPATPNYAPPSPLQDDLQIPVPASPLQSNTLQDLPPATPTPLDQDELYTIATPTPAANMYKPTPSAKLLRFKARSMLVDGNMPLYPSAKRDWATVEEESILVLPNLLWPPKNWRRLTPDQRLLAVEFASMSLTQTENNSSLLLPERSFLIHNFHFLVLPGSAGFPLDNKAKARLYTYQSLLDIANGKDQSPLANQTGLLKALLSSRSLQRS</sequence>
<gene>
    <name evidence="2" type="ORF">DPMN_125629</name>
</gene>
<dbReference type="Proteomes" id="UP000828390">
    <property type="component" value="Unassembled WGS sequence"/>
</dbReference>
<evidence type="ECO:0000256" key="1">
    <source>
        <dbReference type="SAM" id="MobiDB-lite"/>
    </source>
</evidence>